<protein>
    <recommendedName>
        <fullName evidence="6">Disease resistance protein RPM1</fullName>
    </recommendedName>
</protein>
<dbReference type="InterPro" id="IPR058922">
    <property type="entry name" value="WHD_DRP"/>
</dbReference>
<feature type="domain" description="R13L1/DRL21-like LRR repeat region" evidence="3">
    <location>
        <begin position="144"/>
        <end position="213"/>
    </location>
</feature>
<dbReference type="Proteomes" id="UP000501690">
    <property type="component" value="Linkage Group LG2"/>
</dbReference>
<dbReference type="InterPro" id="IPR032675">
    <property type="entry name" value="LRR_dom_sf"/>
</dbReference>
<dbReference type="InterPro" id="IPR056789">
    <property type="entry name" value="LRR_R13L1-DRL21"/>
</dbReference>
<name>A0A4D6L476_VIGUN</name>
<dbReference type="Pfam" id="PF25019">
    <property type="entry name" value="LRR_R13L1-DRL21"/>
    <property type="match status" value="1"/>
</dbReference>
<proteinExistence type="predicted"/>
<sequence length="239" mass="27442">MVVRLWIAEGLVCQSKSDKTMEEIGDEYFDELVANFKIHDLINGLTTMISYNRGKYDSFNKFDYFYGSKGLSSFIALPLRLWWVRSGHFSSHYLSNTVVYDLSPEMTKLRVLALSHYVNITELPDCQGNSAILRSFTLEFRDCQKFVLEQLQPPTNLKKLTIKSYGGTIFPNWLSDPAFDNMVQLRMSGCVHCWSLPPLGRLVILKELYISQMKSVKTVDTEFYGSTSPSFHPFPSLEI</sequence>
<keyword evidence="5" id="KW-1185">Reference proteome</keyword>
<evidence type="ECO:0000259" key="3">
    <source>
        <dbReference type="Pfam" id="PF25019"/>
    </source>
</evidence>
<organism evidence="4 5">
    <name type="scientific">Vigna unguiculata</name>
    <name type="common">Cowpea</name>
    <dbReference type="NCBI Taxonomy" id="3917"/>
    <lineage>
        <taxon>Eukaryota</taxon>
        <taxon>Viridiplantae</taxon>
        <taxon>Streptophyta</taxon>
        <taxon>Embryophyta</taxon>
        <taxon>Tracheophyta</taxon>
        <taxon>Spermatophyta</taxon>
        <taxon>Magnoliopsida</taxon>
        <taxon>eudicotyledons</taxon>
        <taxon>Gunneridae</taxon>
        <taxon>Pentapetalae</taxon>
        <taxon>rosids</taxon>
        <taxon>fabids</taxon>
        <taxon>Fabales</taxon>
        <taxon>Fabaceae</taxon>
        <taxon>Papilionoideae</taxon>
        <taxon>50 kb inversion clade</taxon>
        <taxon>NPAAA clade</taxon>
        <taxon>indigoferoid/millettioid clade</taxon>
        <taxon>Phaseoleae</taxon>
        <taxon>Vigna</taxon>
    </lineage>
</organism>
<evidence type="ECO:0008006" key="6">
    <source>
        <dbReference type="Google" id="ProtNLM"/>
    </source>
</evidence>
<reference evidence="4 5" key="1">
    <citation type="submission" date="2019-04" db="EMBL/GenBank/DDBJ databases">
        <title>An improved genome assembly and genetic linkage map for asparagus bean, Vigna unguiculata ssp. sesquipedialis.</title>
        <authorList>
            <person name="Xia Q."/>
            <person name="Zhang R."/>
            <person name="Dong Y."/>
        </authorList>
    </citation>
    <scope>NUCLEOTIDE SEQUENCE [LARGE SCALE GENOMIC DNA]</scope>
    <source>
        <tissue evidence="4">Leaf</tissue>
    </source>
</reference>
<dbReference type="SUPFAM" id="SSF52058">
    <property type="entry name" value="L domain-like"/>
    <property type="match status" value="1"/>
</dbReference>
<dbReference type="Gene3D" id="3.80.10.10">
    <property type="entry name" value="Ribonuclease Inhibitor"/>
    <property type="match status" value="1"/>
</dbReference>
<evidence type="ECO:0000313" key="4">
    <source>
        <dbReference type="EMBL" id="QCD83321.1"/>
    </source>
</evidence>
<dbReference type="Pfam" id="PF23559">
    <property type="entry name" value="WHD_DRP"/>
    <property type="match status" value="1"/>
</dbReference>
<dbReference type="AlphaFoldDB" id="A0A4D6L476"/>
<evidence type="ECO:0000259" key="2">
    <source>
        <dbReference type="Pfam" id="PF23559"/>
    </source>
</evidence>
<dbReference type="EMBL" id="CP039346">
    <property type="protein sequence ID" value="QCD83321.1"/>
    <property type="molecule type" value="Genomic_DNA"/>
</dbReference>
<evidence type="ECO:0000313" key="5">
    <source>
        <dbReference type="Proteomes" id="UP000501690"/>
    </source>
</evidence>
<keyword evidence="1" id="KW-0677">Repeat</keyword>
<evidence type="ECO:0000256" key="1">
    <source>
        <dbReference type="ARBA" id="ARBA00022737"/>
    </source>
</evidence>
<accession>A0A4D6L476</accession>
<gene>
    <name evidence="4" type="ORF">DEO72_LG2g3665</name>
</gene>
<dbReference type="PANTHER" id="PTHR47186">
    <property type="entry name" value="LEUCINE-RICH REPEAT-CONTAINING PROTEIN 57"/>
    <property type="match status" value="1"/>
</dbReference>
<dbReference type="PANTHER" id="PTHR47186:SF18">
    <property type="entry name" value="RX N-TERMINAL DOMAIN-CONTAINING PROTEIN"/>
    <property type="match status" value="1"/>
</dbReference>
<feature type="domain" description="Disease resistance protein winged helix" evidence="2">
    <location>
        <begin position="2"/>
        <end position="34"/>
    </location>
</feature>